<name>A0A445JTX3_GLYSO</name>
<dbReference type="InterPro" id="IPR011006">
    <property type="entry name" value="CheY-like_superfamily"/>
</dbReference>
<dbReference type="EMBL" id="QZWG01000007">
    <property type="protein sequence ID" value="RZC01937.1"/>
    <property type="molecule type" value="Genomic_DNA"/>
</dbReference>
<organism evidence="8 9">
    <name type="scientific">Glycine soja</name>
    <name type="common">Wild soybean</name>
    <dbReference type="NCBI Taxonomy" id="3848"/>
    <lineage>
        <taxon>Eukaryota</taxon>
        <taxon>Viridiplantae</taxon>
        <taxon>Streptophyta</taxon>
        <taxon>Embryophyta</taxon>
        <taxon>Tracheophyta</taxon>
        <taxon>Spermatophyta</taxon>
        <taxon>Magnoliopsida</taxon>
        <taxon>eudicotyledons</taxon>
        <taxon>Gunneridae</taxon>
        <taxon>Pentapetalae</taxon>
        <taxon>rosids</taxon>
        <taxon>fabids</taxon>
        <taxon>Fabales</taxon>
        <taxon>Fabaceae</taxon>
        <taxon>Papilionoideae</taxon>
        <taxon>50 kb inversion clade</taxon>
        <taxon>NPAAA clade</taxon>
        <taxon>indigoferoid/millettioid clade</taxon>
        <taxon>Phaseoleae</taxon>
        <taxon>Glycine</taxon>
        <taxon>Glycine subgen. Soja</taxon>
    </lineage>
</organism>
<dbReference type="Pfam" id="PF00072">
    <property type="entry name" value="Response_reg"/>
    <property type="match status" value="1"/>
</dbReference>
<dbReference type="GO" id="GO:0009736">
    <property type="term" value="P:cytokinin-activated signaling pathway"/>
    <property type="evidence" value="ECO:0007669"/>
    <property type="project" value="InterPro"/>
</dbReference>
<dbReference type="Gene3D" id="1.10.10.60">
    <property type="entry name" value="Homeodomain-like"/>
    <property type="match status" value="1"/>
</dbReference>
<dbReference type="InterPro" id="IPR045279">
    <property type="entry name" value="ARR-like"/>
</dbReference>
<keyword evidence="5" id="KW-0539">Nucleus</keyword>
<keyword evidence="4" id="KW-0804">Transcription</keyword>
<comment type="caution">
    <text evidence="6">Lacks conserved residue(s) required for the propagation of feature annotation.</text>
</comment>
<dbReference type="Proteomes" id="UP000289340">
    <property type="component" value="Chromosome 7"/>
</dbReference>
<evidence type="ECO:0000313" key="8">
    <source>
        <dbReference type="EMBL" id="RZC01937.1"/>
    </source>
</evidence>
<keyword evidence="9" id="KW-1185">Reference proteome</keyword>
<reference evidence="8 9" key="1">
    <citation type="submission" date="2018-09" db="EMBL/GenBank/DDBJ databases">
        <title>A high-quality reference genome of wild soybean provides a powerful tool to mine soybean genomes.</title>
        <authorList>
            <person name="Xie M."/>
            <person name="Chung C.Y.L."/>
            <person name="Li M.-W."/>
            <person name="Wong F.-L."/>
            <person name="Chan T.-F."/>
            <person name="Lam H.-M."/>
        </authorList>
    </citation>
    <scope>NUCLEOTIDE SEQUENCE [LARGE SCALE GENOMIC DNA]</scope>
    <source>
        <strain evidence="9">cv. W05</strain>
        <tissue evidence="8">Hypocotyl of etiolated seedlings</tissue>
    </source>
</reference>
<protein>
    <submittedName>
        <fullName evidence="8">Two-component response regulator ARR2 isoform A</fullName>
    </submittedName>
</protein>
<evidence type="ECO:0000256" key="5">
    <source>
        <dbReference type="ARBA" id="ARBA00023242"/>
    </source>
</evidence>
<evidence type="ECO:0000256" key="3">
    <source>
        <dbReference type="ARBA" id="ARBA00023015"/>
    </source>
</evidence>
<dbReference type="SUPFAM" id="SSF52172">
    <property type="entry name" value="CheY-like"/>
    <property type="match status" value="1"/>
</dbReference>
<comment type="subcellular location">
    <subcellularLocation>
        <location evidence="1">Nucleus</location>
    </subcellularLocation>
</comment>
<dbReference type="AlphaFoldDB" id="A0A445JTX3"/>
<dbReference type="Gramene" id="XM_028383884.1">
    <property type="protein sequence ID" value="XP_028239685.1"/>
    <property type="gene ID" value="LOC114418503"/>
</dbReference>
<dbReference type="GO" id="GO:0005634">
    <property type="term" value="C:nucleus"/>
    <property type="evidence" value="ECO:0007669"/>
    <property type="project" value="UniProtKB-SubCell"/>
</dbReference>
<dbReference type="PROSITE" id="PS50110">
    <property type="entry name" value="RESPONSE_REGULATORY"/>
    <property type="match status" value="1"/>
</dbReference>
<comment type="caution">
    <text evidence="8">The sequence shown here is derived from an EMBL/GenBank/DDBJ whole genome shotgun (WGS) entry which is preliminary data.</text>
</comment>
<dbReference type="GO" id="GO:0000160">
    <property type="term" value="P:phosphorelay signal transduction system"/>
    <property type="evidence" value="ECO:0007669"/>
    <property type="project" value="UniProtKB-KW"/>
</dbReference>
<evidence type="ECO:0000256" key="2">
    <source>
        <dbReference type="ARBA" id="ARBA00023012"/>
    </source>
</evidence>
<gene>
    <name evidence="8" type="ORF">D0Y65_017212</name>
</gene>
<dbReference type="InterPro" id="IPR001789">
    <property type="entry name" value="Sig_transdc_resp-reg_receiver"/>
</dbReference>
<proteinExistence type="predicted"/>
<dbReference type="CDD" id="cd17584">
    <property type="entry name" value="REC_typeB_ARR-like"/>
    <property type="match status" value="1"/>
</dbReference>
<evidence type="ECO:0000259" key="7">
    <source>
        <dbReference type="PROSITE" id="PS50110"/>
    </source>
</evidence>
<dbReference type="Gene3D" id="3.40.50.2300">
    <property type="match status" value="1"/>
</dbReference>
<dbReference type="NCBIfam" id="TIGR01557">
    <property type="entry name" value="myb_SHAQKYF"/>
    <property type="match status" value="1"/>
</dbReference>
<dbReference type="PANTHER" id="PTHR43874:SF58">
    <property type="entry name" value="TWO-COMPONENT RESPONSE REGULATOR-LIKE APRR8-RELATED"/>
    <property type="match status" value="1"/>
</dbReference>
<evidence type="ECO:0000256" key="4">
    <source>
        <dbReference type="ARBA" id="ARBA00023163"/>
    </source>
</evidence>
<keyword evidence="2" id="KW-0902">Two-component regulatory system</keyword>
<evidence type="ECO:0000256" key="6">
    <source>
        <dbReference type="PROSITE-ProRule" id="PRU00169"/>
    </source>
</evidence>
<feature type="domain" description="Response regulatory" evidence="7">
    <location>
        <begin position="48"/>
        <end position="157"/>
    </location>
</feature>
<sequence>MLNFLSYSHSTIFPPDTFVVLYTLSEMDSDNFQSVDLRKYICPVPGIQVLVVDNNLTCLATVLKILQTLGYEVVTASLASEALAIIEKKKDELNLALLEVDLPDMKINSLTEKIREISDLQYFLMTANDNPLCNGSKRYFKKPVTIYDLSSLWMYLKWKIEDGSIVTEDVRSYVNNNQEFQPFLNARGQTLQIGKRKEQRHKIGGNQSESLLLKRKRLSWTGDSHTKFLGGVEFSGTSGEAPPNQRHQLRNVPGLAKQNVKNHLQQSLQQANPIHQHSNIHSSDLNLGSQYVSQTDNYNGKIHQLPNCHVKICNCMHLHSQRNPLYELSILSPSDQTSTGQNQLYPPGELFGAAHYTSGSGEFMNNGNGKSGETCAENTTDIKVFSEDTHVYCVDDLAVQSEMDFSTLLANDMCQRFHPFLPVPLPPSDGKEHGISGAEAGQIDEIFYPPNGTQQFSDEDLNIWLSMVKSLNCSMVLLEAVEG</sequence>
<dbReference type="SMR" id="A0A445JTX3"/>
<dbReference type="GO" id="GO:0003677">
    <property type="term" value="F:DNA binding"/>
    <property type="evidence" value="ECO:0007669"/>
    <property type="project" value="InterPro"/>
</dbReference>
<evidence type="ECO:0000256" key="1">
    <source>
        <dbReference type="ARBA" id="ARBA00004123"/>
    </source>
</evidence>
<dbReference type="InterPro" id="IPR006447">
    <property type="entry name" value="Myb_dom_plants"/>
</dbReference>
<evidence type="ECO:0000313" key="9">
    <source>
        <dbReference type="Proteomes" id="UP000289340"/>
    </source>
</evidence>
<keyword evidence="3" id="KW-0805">Transcription regulation</keyword>
<accession>A0A445JTX3</accession>
<dbReference type="PANTHER" id="PTHR43874">
    <property type="entry name" value="TWO-COMPONENT RESPONSE REGULATOR"/>
    <property type="match status" value="1"/>
</dbReference>